<dbReference type="InterPro" id="IPR044946">
    <property type="entry name" value="Restrct_endonuc_typeI_TRD_sf"/>
</dbReference>
<dbReference type="InterPro" id="IPR052021">
    <property type="entry name" value="Type-I_RS_S_subunit"/>
</dbReference>
<feature type="domain" description="Type I restriction modification DNA specificity" evidence="4">
    <location>
        <begin position="2"/>
        <end position="175"/>
    </location>
</feature>
<dbReference type="RefSeq" id="WP_165338574.1">
    <property type="nucleotide sequence ID" value="NZ_JAAKZX010000014.1"/>
</dbReference>
<evidence type="ECO:0000313" key="5">
    <source>
        <dbReference type="EMBL" id="NGO41935.1"/>
    </source>
</evidence>
<protein>
    <recommendedName>
        <fullName evidence="4">Type I restriction modification DNA specificity domain-containing protein</fullName>
    </recommendedName>
</protein>
<dbReference type="InterPro" id="IPR000055">
    <property type="entry name" value="Restrct_endonuc_typeI_TRD"/>
</dbReference>
<name>A0ABX0DJB0_9ACTN</name>
<keyword evidence="3" id="KW-0238">DNA-binding</keyword>
<gene>
    <name evidence="5" type="ORF">G6048_07025</name>
</gene>
<dbReference type="PANTHER" id="PTHR30408">
    <property type="entry name" value="TYPE-1 RESTRICTION ENZYME ECOKI SPECIFICITY PROTEIN"/>
    <property type="match status" value="1"/>
</dbReference>
<proteinExistence type="inferred from homology"/>
<comment type="caution">
    <text evidence="5">The sequence shown here is derived from an EMBL/GenBank/DDBJ whole genome shotgun (WGS) entry which is preliminary data.</text>
</comment>
<keyword evidence="2" id="KW-0680">Restriction system</keyword>
<dbReference type="EMBL" id="JAAKZX010000014">
    <property type="protein sequence ID" value="NGO41935.1"/>
    <property type="molecule type" value="Genomic_DNA"/>
</dbReference>
<dbReference type="Pfam" id="PF01420">
    <property type="entry name" value="Methylase_S"/>
    <property type="match status" value="1"/>
</dbReference>
<dbReference type="PANTHER" id="PTHR30408:SF12">
    <property type="entry name" value="TYPE I RESTRICTION ENZYME MJAVIII SPECIFICITY SUBUNIT"/>
    <property type="match status" value="1"/>
</dbReference>
<evidence type="ECO:0000256" key="1">
    <source>
        <dbReference type="ARBA" id="ARBA00010923"/>
    </source>
</evidence>
<organism evidence="5 6">
    <name type="scientific">Streptomyces ureilyticus</name>
    <dbReference type="NCBI Taxonomy" id="1775131"/>
    <lineage>
        <taxon>Bacteria</taxon>
        <taxon>Bacillati</taxon>
        <taxon>Actinomycetota</taxon>
        <taxon>Actinomycetes</taxon>
        <taxon>Kitasatosporales</taxon>
        <taxon>Streptomycetaceae</taxon>
        <taxon>Streptomyces</taxon>
    </lineage>
</organism>
<dbReference type="Gene3D" id="3.90.220.20">
    <property type="entry name" value="DNA methylase specificity domains"/>
    <property type="match status" value="2"/>
</dbReference>
<dbReference type="Proteomes" id="UP001518140">
    <property type="component" value="Unassembled WGS sequence"/>
</dbReference>
<keyword evidence="6" id="KW-1185">Reference proteome</keyword>
<evidence type="ECO:0000259" key="4">
    <source>
        <dbReference type="Pfam" id="PF01420"/>
    </source>
</evidence>
<sequence length="376" mass="41537">MTEWITRTIGDIATVFDGPHATPQKTANGPWFLSISSLDNGRLDLEESAHLSESDFKKWTRRVTPQEGDLLFSYETRLGDAALMPAGLQACLGRRMGLLRPYRDRVDPRFLLYTYLGPEFQNEIKARAIHGATVDRIPLVDLPKWPIRVPSLEQQQAVVEILSALDEKLALNKRIATNALSLGRAILKKYIWNENREVAVSDIADLTYGKALPAPKRKAGETPVFGCTGQVGWHDSALTDTACPVVGRKGANAGHVSWMSKPGWVIDTAYHVRPISPDLTAEALYFILESAGFKDLVGDSAVPGVNRHLALRHLIRIPSNAELKSFCEYANNLLKVSVSADTENHTLASLRDTLLPQLVTGKLRIKDAERAVEEAV</sequence>
<evidence type="ECO:0000256" key="3">
    <source>
        <dbReference type="ARBA" id="ARBA00023125"/>
    </source>
</evidence>
<evidence type="ECO:0000256" key="2">
    <source>
        <dbReference type="ARBA" id="ARBA00022747"/>
    </source>
</evidence>
<reference evidence="5 6" key="1">
    <citation type="submission" date="2020-02" db="EMBL/GenBank/DDBJ databases">
        <title>Whole-genome analyses of novel actinobacteria.</title>
        <authorList>
            <person name="Sahin N."/>
            <person name="Tokatli A."/>
        </authorList>
    </citation>
    <scope>NUCLEOTIDE SEQUENCE [LARGE SCALE GENOMIC DNA]</scope>
    <source>
        <strain evidence="5 6">YC419</strain>
    </source>
</reference>
<dbReference type="SUPFAM" id="SSF116734">
    <property type="entry name" value="DNA methylase specificity domain"/>
    <property type="match status" value="2"/>
</dbReference>
<comment type="similarity">
    <text evidence="1">Belongs to the type-I restriction system S methylase family.</text>
</comment>
<evidence type="ECO:0000313" key="6">
    <source>
        <dbReference type="Proteomes" id="UP001518140"/>
    </source>
</evidence>
<accession>A0ABX0DJB0</accession>